<evidence type="ECO:0000313" key="2">
    <source>
        <dbReference type="EMBL" id="MFD0959380.1"/>
    </source>
</evidence>
<dbReference type="NCBIfam" id="NF009807">
    <property type="entry name" value="PRK13291.1"/>
    <property type="match status" value="1"/>
</dbReference>
<name>A0ABW3HPE4_9BACL</name>
<dbReference type="InterPro" id="IPR034660">
    <property type="entry name" value="DinB/YfiT-like"/>
</dbReference>
<accession>A0ABW3HPE4</accession>
<dbReference type="SUPFAM" id="SSF109854">
    <property type="entry name" value="DinB/YfiT-like putative metalloenzymes"/>
    <property type="match status" value="1"/>
</dbReference>
<dbReference type="Gene3D" id="1.20.120.450">
    <property type="entry name" value="dinb family like domain"/>
    <property type="match status" value="1"/>
</dbReference>
<dbReference type="Pfam" id="PF12867">
    <property type="entry name" value="DinB_2"/>
    <property type="match status" value="1"/>
</dbReference>
<feature type="domain" description="DinB-like" evidence="1">
    <location>
        <begin position="29"/>
        <end position="165"/>
    </location>
</feature>
<dbReference type="InterPro" id="IPR024775">
    <property type="entry name" value="DinB-like"/>
</dbReference>
<reference evidence="3" key="1">
    <citation type="journal article" date="2019" name="Int. J. Syst. Evol. Microbiol.">
        <title>The Global Catalogue of Microorganisms (GCM) 10K type strain sequencing project: providing services to taxonomists for standard genome sequencing and annotation.</title>
        <authorList>
            <consortium name="The Broad Institute Genomics Platform"/>
            <consortium name="The Broad Institute Genome Sequencing Center for Infectious Disease"/>
            <person name="Wu L."/>
            <person name="Ma J."/>
        </authorList>
    </citation>
    <scope>NUCLEOTIDE SEQUENCE [LARGE SCALE GENOMIC DNA]</scope>
    <source>
        <strain evidence="3">CCUG 59129</strain>
    </source>
</reference>
<gene>
    <name evidence="2" type="ORF">ACFQ2I_08250</name>
</gene>
<dbReference type="GO" id="GO:0016740">
    <property type="term" value="F:transferase activity"/>
    <property type="evidence" value="ECO:0007669"/>
    <property type="project" value="UniProtKB-KW"/>
</dbReference>
<organism evidence="2 3">
    <name type="scientific">Paenibacillus chungangensis</name>
    <dbReference type="NCBI Taxonomy" id="696535"/>
    <lineage>
        <taxon>Bacteria</taxon>
        <taxon>Bacillati</taxon>
        <taxon>Bacillota</taxon>
        <taxon>Bacilli</taxon>
        <taxon>Bacillales</taxon>
        <taxon>Paenibacillaceae</taxon>
        <taxon>Paenibacillus</taxon>
    </lineage>
</organism>
<comment type="caution">
    <text evidence="2">The sequence shown here is derived from an EMBL/GenBank/DDBJ whole genome shotgun (WGS) entry which is preliminary data.</text>
</comment>
<evidence type="ECO:0000259" key="1">
    <source>
        <dbReference type="Pfam" id="PF12867"/>
    </source>
</evidence>
<dbReference type="EMBL" id="JBHTJZ010000009">
    <property type="protein sequence ID" value="MFD0959380.1"/>
    <property type="molecule type" value="Genomic_DNA"/>
</dbReference>
<evidence type="ECO:0000313" key="3">
    <source>
        <dbReference type="Proteomes" id="UP001596989"/>
    </source>
</evidence>
<dbReference type="Proteomes" id="UP001596989">
    <property type="component" value="Unassembled WGS sequence"/>
</dbReference>
<keyword evidence="2" id="KW-0808">Transferase</keyword>
<protein>
    <submittedName>
        <fullName evidence="2">YfiT family bacillithiol transferase</fullName>
    </submittedName>
</protein>
<dbReference type="RefSeq" id="WP_377563488.1">
    <property type="nucleotide sequence ID" value="NZ_JBHTJZ010000009.1"/>
</dbReference>
<sequence length="174" mass="20435">MEQKRYPIGRFLFEGMTAAQQEQWIAEVEQFPHLIREAAVDLNDEQLNTPYRHGGWTVRQTIHHMADASMHCYSRFKWTLTESNPTIKPFHEDGWAGLRDSVTAPVEHSLAIVDGVHPRWAILLRSMSRVDFERQFYHPEQGIQIKLSAFLSFVAWHGKHHVAHIRNLREERGW</sequence>
<proteinExistence type="predicted"/>
<keyword evidence="3" id="KW-1185">Reference proteome</keyword>